<feature type="signal peptide" evidence="1">
    <location>
        <begin position="1"/>
        <end position="42"/>
    </location>
</feature>
<keyword evidence="3" id="KW-1185">Reference proteome</keyword>
<organism evidence="2 3">
    <name type="scientific">Ladona fulva</name>
    <name type="common">Scarce chaser dragonfly</name>
    <name type="synonym">Libellula fulva</name>
    <dbReference type="NCBI Taxonomy" id="123851"/>
    <lineage>
        <taxon>Eukaryota</taxon>
        <taxon>Metazoa</taxon>
        <taxon>Ecdysozoa</taxon>
        <taxon>Arthropoda</taxon>
        <taxon>Hexapoda</taxon>
        <taxon>Insecta</taxon>
        <taxon>Pterygota</taxon>
        <taxon>Palaeoptera</taxon>
        <taxon>Odonata</taxon>
        <taxon>Epiprocta</taxon>
        <taxon>Anisoptera</taxon>
        <taxon>Libelluloidea</taxon>
        <taxon>Libellulidae</taxon>
        <taxon>Ladona</taxon>
    </lineage>
</organism>
<reference evidence="2" key="2">
    <citation type="submission" date="2017-10" db="EMBL/GenBank/DDBJ databases">
        <title>Ladona fulva Genome sequencing and assembly.</title>
        <authorList>
            <person name="Murali S."/>
            <person name="Richards S."/>
            <person name="Bandaranaike D."/>
            <person name="Bellair M."/>
            <person name="Blankenburg K."/>
            <person name="Chao H."/>
            <person name="Dinh H."/>
            <person name="Doddapaneni H."/>
            <person name="Dugan-Rocha S."/>
            <person name="Elkadiri S."/>
            <person name="Gnanaolivu R."/>
            <person name="Hernandez B."/>
            <person name="Skinner E."/>
            <person name="Javaid M."/>
            <person name="Lee S."/>
            <person name="Li M."/>
            <person name="Ming W."/>
            <person name="Munidasa M."/>
            <person name="Muniz J."/>
            <person name="Nguyen L."/>
            <person name="Hughes D."/>
            <person name="Osuji N."/>
            <person name="Pu L.-L."/>
            <person name="Puazo M."/>
            <person name="Qu C."/>
            <person name="Quiroz J."/>
            <person name="Raj R."/>
            <person name="Weissenberger G."/>
            <person name="Xin Y."/>
            <person name="Zou X."/>
            <person name="Han Y."/>
            <person name="Worley K."/>
            <person name="Muzny D."/>
            <person name="Gibbs R."/>
        </authorList>
    </citation>
    <scope>NUCLEOTIDE SEQUENCE</scope>
    <source>
        <strain evidence="2">Sampled in the wild</strain>
    </source>
</reference>
<dbReference type="SUPFAM" id="SSF57625">
    <property type="entry name" value="Invertebrate chitin-binding proteins"/>
    <property type="match status" value="1"/>
</dbReference>
<sequence length="109" mass="12049">MVCSSFDNHREAKIQDPKMAGSMTNFFMMLAGFLLMLVAVSALPPSTEAPLCQDVSCPTSYMPGNFLAANPHDPCTYCQCIWGRPVVMHCPKHLGWSEMYSQCIPSPQC</sequence>
<proteinExistence type="predicted"/>
<dbReference type="InterPro" id="IPR036508">
    <property type="entry name" value="Chitin-bd_dom_sf"/>
</dbReference>
<accession>A0A8K0K771</accession>
<gene>
    <name evidence="2" type="ORF">J437_LFUL009218</name>
</gene>
<comment type="caution">
    <text evidence="2">The sequence shown here is derived from an EMBL/GenBank/DDBJ whole genome shotgun (WGS) entry which is preliminary data.</text>
</comment>
<keyword evidence="1" id="KW-0732">Signal</keyword>
<evidence type="ECO:0000313" key="2">
    <source>
        <dbReference type="EMBL" id="KAG8229148.1"/>
    </source>
</evidence>
<feature type="chain" id="PRO_5035426112" evidence="1">
    <location>
        <begin position="43"/>
        <end position="109"/>
    </location>
</feature>
<reference evidence="2" key="1">
    <citation type="submission" date="2013-04" db="EMBL/GenBank/DDBJ databases">
        <authorList>
            <person name="Qu J."/>
            <person name="Murali S.C."/>
            <person name="Bandaranaike D."/>
            <person name="Bellair M."/>
            <person name="Blankenburg K."/>
            <person name="Chao H."/>
            <person name="Dinh H."/>
            <person name="Doddapaneni H."/>
            <person name="Downs B."/>
            <person name="Dugan-Rocha S."/>
            <person name="Elkadiri S."/>
            <person name="Gnanaolivu R.D."/>
            <person name="Hernandez B."/>
            <person name="Javaid M."/>
            <person name="Jayaseelan J.C."/>
            <person name="Lee S."/>
            <person name="Li M."/>
            <person name="Ming W."/>
            <person name="Munidasa M."/>
            <person name="Muniz J."/>
            <person name="Nguyen L."/>
            <person name="Ongeri F."/>
            <person name="Osuji N."/>
            <person name="Pu L.-L."/>
            <person name="Puazo M."/>
            <person name="Qu C."/>
            <person name="Quiroz J."/>
            <person name="Raj R."/>
            <person name="Weissenberger G."/>
            <person name="Xin Y."/>
            <person name="Zou X."/>
            <person name="Han Y."/>
            <person name="Richards S."/>
            <person name="Worley K."/>
            <person name="Muzny D."/>
            <person name="Gibbs R."/>
        </authorList>
    </citation>
    <scope>NUCLEOTIDE SEQUENCE</scope>
    <source>
        <strain evidence="2">Sampled in the wild</strain>
    </source>
</reference>
<dbReference type="OrthoDB" id="6020543at2759"/>
<dbReference type="Proteomes" id="UP000792457">
    <property type="component" value="Unassembled WGS sequence"/>
</dbReference>
<evidence type="ECO:0000256" key="1">
    <source>
        <dbReference type="SAM" id="SignalP"/>
    </source>
</evidence>
<protein>
    <submittedName>
        <fullName evidence="2">Uncharacterized protein</fullName>
    </submittedName>
</protein>
<evidence type="ECO:0000313" key="3">
    <source>
        <dbReference type="Proteomes" id="UP000792457"/>
    </source>
</evidence>
<name>A0A8K0K771_LADFU</name>
<dbReference type="EMBL" id="KZ308413">
    <property type="protein sequence ID" value="KAG8229148.1"/>
    <property type="molecule type" value="Genomic_DNA"/>
</dbReference>
<dbReference type="GO" id="GO:0008061">
    <property type="term" value="F:chitin binding"/>
    <property type="evidence" value="ECO:0007669"/>
    <property type="project" value="InterPro"/>
</dbReference>
<dbReference type="AlphaFoldDB" id="A0A8K0K771"/>